<evidence type="ECO:0000313" key="8">
    <source>
        <dbReference type="EMBL" id="MBB6049566.1"/>
    </source>
</evidence>
<evidence type="ECO:0000256" key="5">
    <source>
        <dbReference type="ARBA" id="ARBA00022840"/>
    </source>
</evidence>
<reference evidence="8 9" key="1">
    <citation type="submission" date="2020-08" db="EMBL/GenBank/DDBJ databases">
        <title>Genomic Encyclopedia of Type Strains, Phase IV (KMG-IV): sequencing the most valuable type-strain genomes for metagenomic binning, comparative biology and taxonomic classification.</title>
        <authorList>
            <person name="Goeker M."/>
        </authorList>
    </citation>
    <scope>NUCLEOTIDE SEQUENCE [LARGE SCALE GENOMIC DNA]</scope>
    <source>
        <strain evidence="8 9">DSM 23562</strain>
    </source>
</reference>
<dbReference type="InterPro" id="IPR027417">
    <property type="entry name" value="P-loop_NTPase"/>
</dbReference>
<dbReference type="InterPro" id="IPR054696">
    <property type="entry name" value="GTP-eEF1A_C"/>
</dbReference>
<dbReference type="GO" id="GO:0005524">
    <property type="term" value="F:ATP binding"/>
    <property type="evidence" value="ECO:0007669"/>
    <property type="project" value="UniProtKB-KW"/>
</dbReference>
<dbReference type="RefSeq" id="WP_184193164.1">
    <property type="nucleotide sequence ID" value="NZ_JACHGW010000001.1"/>
</dbReference>
<evidence type="ECO:0000256" key="2">
    <source>
        <dbReference type="ARBA" id="ARBA00022679"/>
    </source>
</evidence>
<keyword evidence="6" id="KW-0342">GTP-binding</keyword>
<dbReference type="InterPro" id="IPR000795">
    <property type="entry name" value="T_Tr_GTP-bd_dom"/>
</dbReference>
<evidence type="ECO:0000256" key="3">
    <source>
        <dbReference type="ARBA" id="ARBA00022695"/>
    </source>
</evidence>
<evidence type="ECO:0000313" key="9">
    <source>
        <dbReference type="Proteomes" id="UP000520814"/>
    </source>
</evidence>
<keyword evidence="3 8" id="KW-0548">Nucleotidyltransferase</keyword>
<dbReference type="GO" id="GO:0004781">
    <property type="term" value="F:sulfate adenylyltransferase (ATP) activity"/>
    <property type="evidence" value="ECO:0007669"/>
    <property type="project" value="UniProtKB-EC"/>
</dbReference>
<accession>A0A7W9SMW9</accession>
<dbReference type="GO" id="GO:0006790">
    <property type="term" value="P:sulfur compound metabolic process"/>
    <property type="evidence" value="ECO:0007669"/>
    <property type="project" value="InterPro"/>
</dbReference>
<dbReference type="PROSITE" id="PS51722">
    <property type="entry name" value="G_TR_2"/>
    <property type="match status" value="1"/>
</dbReference>
<dbReference type="GO" id="GO:0003924">
    <property type="term" value="F:GTPase activity"/>
    <property type="evidence" value="ECO:0007669"/>
    <property type="project" value="InterPro"/>
</dbReference>
<feature type="domain" description="Tr-type G" evidence="7">
    <location>
        <begin position="1"/>
        <end position="217"/>
    </location>
</feature>
<keyword evidence="2 8" id="KW-0808">Transferase</keyword>
<name>A0A7W9SMW9_ARMRO</name>
<dbReference type="PANTHER" id="PTHR23115">
    <property type="entry name" value="TRANSLATION FACTOR"/>
    <property type="match status" value="1"/>
</dbReference>
<dbReference type="InterPro" id="IPR009000">
    <property type="entry name" value="Transl_B-barrel_sf"/>
</dbReference>
<dbReference type="InterPro" id="IPR044139">
    <property type="entry name" value="CysN_NoDQ_III"/>
</dbReference>
<comment type="caution">
    <text evidence="8">The sequence shown here is derived from an EMBL/GenBank/DDBJ whole genome shotgun (WGS) entry which is preliminary data.</text>
</comment>
<dbReference type="Pfam" id="PF00009">
    <property type="entry name" value="GTP_EFTU"/>
    <property type="match status" value="1"/>
</dbReference>
<evidence type="ECO:0000256" key="6">
    <source>
        <dbReference type="ARBA" id="ARBA00023134"/>
    </source>
</evidence>
<dbReference type="FunFam" id="3.40.50.300:FF:000119">
    <property type="entry name" value="Sulfate adenylyltransferase subunit 1"/>
    <property type="match status" value="1"/>
</dbReference>
<gene>
    <name evidence="8" type="ORF">HNQ39_001328</name>
</gene>
<dbReference type="InterPro" id="IPR044138">
    <property type="entry name" value="CysN_II"/>
</dbReference>
<dbReference type="Pfam" id="PF22594">
    <property type="entry name" value="GTP-eEF1A_C"/>
    <property type="match status" value="1"/>
</dbReference>
<dbReference type="SUPFAM" id="SSF50465">
    <property type="entry name" value="EF-Tu/eEF-1alpha/eIF2-gamma C-terminal domain"/>
    <property type="match status" value="1"/>
</dbReference>
<dbReference type="InterPro" id="IPR041757">
    <property type="entry name" value="CysN_GTP-bd"/>
</dbReference>
<proteinExistence type="predicted"/>
<dbReference type="InterPro" id="IPR011779">
    <property type="entry name" value="SO4_adenylTrfase_lsu"/>
</dbReference>
<dbReference type="PRINTS" id="PR00315">
    <property type="entry name" value="ELONGATNFCT"/>
</dbReference>
<keyword evidence="9" id="KW-1185">Reference proteome</keyword>
<dbReference type="InterPro" id="IPR009001">
    <property type="entry name" value="Transl_elong_EF1A/Init_IF2_C"/>
</dbReference>
<sequence length="508" mass="54333">MELLRFSTAGSVDDGKSTLIGRLLFDSKAIPDDQYEAIQRASQSDDGGVDLALLTDGLRAEREQKITIDVAYRYFATPKRRFIIADTPGHAQYTRNMVTGASTAQAAVILVDARNGLLEQSRRHAALSALLRVPHLAVAINKMDLVGFDEGVFRQIEAEFAAFAAKLGVTATAIPLSALAGDNVVERSQNTPYYSGPSLLEWLESLPVAETRGDEPFRFPVQCVIRPHQNFRGFAGRVAGGSVRPGDSIIALPSGKRSVVKEIVTADGNLAEASSGESVVLTLTDEVDISRGDLIALPENPPTVARRFTATVCVLSEAGLAPGRPYIATHTTRQATATVEKIEYRLAVETLEHEEARSLSLNELGQVTIALAQPLLLDPYQQSRELGGFLLLDPATSVPVAAGMVTELLPDSAHEAAAEPWSRTERELRHGHRGGLVVVPSRAAAATLERRLAAQGWHTAFVESAPGPELAENGFVVLTLGEPSASVESQLEALTLPGSNLIGFAEGI</sequence>
<dbReference type="Gene3D" id="2.40.30.10">
    <property type="entry name" value="Translation factors"/>
    <property type="match status" value="2"/>
</dbReference>
<dbReference type="CDD" id="cd03695">
    <property type="entry name" value="CysN_NodQ_II"/>
    <property type="match status" value="1"/>
</dbReference>
<evidence type="ECO:0000259" key="7">
    <source>
        <dbReference type="PROSITE" id="PS51722"/>
    </source>
</evidence>
<dbReference type="CDD" id="cd04095">
    <property type="entry name" value="CysN_NoDQ_III"/>
    <property type="match status" value="1"/>
</dbReference>
<dbReference type="Gene3D" id="3.40.50.300">
    <property type="entry name" value="P-loop containing nucleotide triphosphate hydrolases"/>
    <property type="match status" value="1"/>
</dbReference>
<organism evidence="8 9">
    <name type="scientific">Armatimonas rosea</name>
    <dbReference type="NCBI Taxonomy" id="685828"/>
    <lineage>
        <taxon>Bacteria</taxon>
        <taxon>Bacillati</taxon>
        <taxon>Armatimonadota</taxon>
        <taxon>Armatimonadia</taxon>
        <taxon>Armatimonadales</taxon>
        <taxon>Armatimonadaceae</taxon>
        <taxon>Armatimonas</taxon>
    </lineage>
</organism>
<protein>
    <recommendedName>
        <fullName evidence="1">sulfate adenylyltransferase</fullName>
        <ecNumber evidence="1">2.7.7.4</ecNumber>
    </recommendedName>
</protein>
<dbReference type="InterPro" id="IPR050100">
    <property type="entry name" value="TRAFAC_GTPase_members"/>
</dbReference>
<evidence type="ECO:0000256" key="1">
    <source>
        <dbReference type="ARBA" id="ARBA00012391"/>
    </source>
</evidence>
<dbReference type="SUPFAM" id="SSF50447">
    <property type="entry name" value="Translation proteins"/>
    <property type="match status" value="1"/>
</dbReference>
<evidence type="ECO:0000256" key="4">
    <source>
        <dbReference type="ARBA" id="ARBA00022741"/>
    </source>
</evidence>
<dbReference type="NCBIfam" id="TIGR02034">
    <property type="entry name" value="CysN"/>
    <property type="match status" value="1"/>
</dbReference>
<dbReference type="AlphaFoldDB" id="A0A7W9SMW9"/>
<keyword evidence="5" id="KW-0067">ATP-binding</keyword>
<dbReference type="EMBL" id="JACHGW010000001">
    <property type="protein sequence ID" value="MBB6049566.1"/>
    <property type="molecule type" value="Genomic_DNA"/>
</dbReference>
<dbReference type="SUPFAM" id="SSF52540">
    <property type="entry name" value="P-loop containing nucleoside triphosphate hydrolases"/>
    <property type="match status" value="1"/>
</dbReference>
<dbReference type="CDD" id="cd04166">
    <property type="entry name" value="CysN_ATPS"/>
    <property type="match status" value="1"/>
</dbReference>
<dbReference type="GO" id="GO:0005525">
    <property type="term" value="F:GTP binding"/>
    <property type="evidence" value="ECO:0007669"/>
    <property type="project" value="UniProtKB-KW"/>
</dbReference>
<keyword evidence="4" id="KW-0547">Nucleotide-binding</keyword>
<dbReference type="EC" id="2.7.7.4" evidence="1"/>
<dbReference type="Proteomes" id="UP000520814">
    <property type="component" value="Unassembled WGS sequence"/>
</dbReference>